<keyword evidence="2" id="KW-0479">Metal-binding</keyword>
<dbReference type="OrthoDB" id="1405595at2759"/>
<protein>
    <recommendedName>
        <fullName evidence="8">Xylanolytic transcriptional activator regulatory domain-containing protein</fullName>
    </recommendedName>
</protein>
<dbReference type="RefSeq" id="XP_018691765.1">
    <property type="nucleotide sequence ID" value="XM_018838997.1"/>
</dbReference>
<dbReference type="AlphaFoldDB" id="A0A178ZF62"/>
<evidence type="ECO:0000259" key="8">
    <source>
        <dbReference type="Pfam" id="PF04082"/>
    </source>
</evidence>
<dbReference type="STRING" id="1367422.A0A178ZF62"/>
<evidence type="ECO:0000256" key="5">
    <source>
        <dbReference type="ARBA" id="ARBA00022833"/>
    </source>
</evidence>
<evidence type="ECO:0000256" key="6">
    <source>
        <dbReference type="ARBA" id="ARBA00023242"/>
    </source>
</evidence>
<keyword evidence="3" id="KW-0677">Repeat</keyword>
<proteinExistence type="predicted"/>
<comment type="subcellular location">
    <subcellularLocation>
        <location evidence="1">Nucleus</location>
    </subcellularLocation>
</comment>
<feature type="domain" description="Xylanolytic transcriptional activator regulatory" evidence="8">
    <location>
        <begin position="143"/>
        <end position="367"/>
    </location>
</feature>
<evidence type="ECO:0000256" key="4">
    <source>
        <dbReference type="ARBA" id="ARBA00022771"/>
    </source>
</evidence>
<keyword evidence="5" id="KW-0862">Zinc</keyword>
<dbReference type="EMBL" id="LVYI01000006">
    <property type="protein sequence ID" value="OAP58398.1"/>
    <property type="molecule type" value="Genomic_DNA"/>
</dbReference>
<keyword evidence="10" id="KW-1185">Reference proteome</keyword>
<evidence type="ECO:0000256" key="7">
    <source>
        <dbReference type="SAM" id="MobiDB-lite"/>
    </source>
</evidence>
<evidence type="ECO:0000313" key="9">
    <source>
        <dbReference type="EMBL" id="OAP58398.1"/>
    </source>
</evidence>
<feature type="compositionally biased region" description="Polar residues" evidence="7">
    <location>
        <begin position="70"/>
        <end position="88"/>
    </location>
</feature>
<accession>A0A178ZF62</accession>
<sequence>MLPPRIEEARITPSLADFDHYLHYDSHLEIGELSDSADFFISNILQELCEPEKINMPEYISQSIDPSLQTPNIQSSSASHGNKQQQKPTADGLQHNLDVAFVQLFISSSCAPPVECLALDRSFEFATSLLIVDEQDLREYWLSYSATFHKLLPVIHMSSLEFDPAPSLLLATITAIGADYLAGGKPQRYASATYERLFGFLAAPNDCIQAECPHCLLLLAATSLLCYRILDHRNLLFFTAALGLMSRLTDEAARLGVFSVPDMDLMPQEEFSTGEDTPVQYSSTGNIRNTTELITTAVLKDEIPEWRKWVGNEQQKRLGWAVFAADHLSSLLTNSPSRILETDLKISSPYRDAFWDAGSAKQWRSLFPWTPSPPPPLPFAGIVRNIILGEFPLKKLSDFHLDLCIYVFEMAVLGLGGSHILGLNELQLRSLPE</sequence>
<reference evidence="9 10" key="1">
    <citation type="submission" date="2016-04" db="EMBL/GenBank/DDBJ databases">
        <title>Draft genome of Fonsecaea erecta CBS 125763.</title>
        <authorList>
            <person name="Weiss V.A."/>
            <person name="Vicente V.A."/>
            <person name="Raittz R.T."/>
            <person name="Moreno L.F."/>
            <person name="De Souza E.M."/>
            <person name="Pedrosa F.O."/>
            <person name="Steffens M.B."/>
            <person name="Faoro H."/>
            <person name="Tadra-Sfeir M.Z."/>
            <person name="Najafzadeh M.J."/>
            <person name="Felipe M.S."/>
            <person name="Teixeira M."/>
            <person name="Sun J."/>
            <person name="Xi L."/>
            <person name="Gomes R."/>
            <person name="De Azevedo C.M."/>
            <person name="Salgado C.G."/>
            <person name="Da Silva M.B."/>
            <person name="Nascimento M.F."/>
            <person name="Queiroz-Telles F."/>
            <person name="Attili D.S."/>
            <person name="Gorbushina A."/>
        </authorList>
    </citation>
    <scope>NUCLEOTIDE SEQUENCE [LARGE SCALE GENOMIC DNA]</scope>
    <source>
        <strain evidence="9 10">CBS 125763</strain>
    </source>
</reference>
<dbReference type="GeneID" id="30011656"/>
<keyword evidence="6" id="KW-0539">Nucleus</keyword>
<dbReference type="GO" id="GO:0000978">
    <property type="term" value="F:RNA polymerase II cis-regulatory region sequence-specific DNA binding"/>
    <property type="evidence" value="ECO:0007669"/>
    <property type="project" value="InterPro"/>
</dbReference>
<dbReference type="GO" id="GO:0008270">
    <property type="term" value="F:zinc ion binding"/>
    <property type="evidence" value="ECO:0007669"/>
    <property type="project" value="UniProtKB-KW"/>
</dbReference>
<organism evidence="9 10">
    <name type="scientific">Fonsecaea erecta</name>
    <dbReference type="NCBI Taxonomy" id="1367422"/>
    <lineage>
        <taxon>Eukaryota</taxon>
        <taxon>Fungi</taxon>
        <taxon>Dikarya</taxon>
        <taxon>Ascomycota</taxon>
        <taxon>Pezizomycotina</taxon>
        <taxon>Eurotiomycetes</taxon>
        <taxon>Chaetothyriomycetidae</taxon>
        <taxon>Chaetothyriales</taxon>
        <taxon>Herpotrichiellaceae</taxon>
        <taxon>Fonsecaea</taxon>
    </lineage>
</organism>
<dbReference type="GO" id="GO:0000785">
    <property type="term" value="C:chromatin"/>
    <property type="evidence" value="ECO:0007669"/>
    <property type="project" value="TreeGrafter"/>
</dbReference>
<dbReference type="PANTHER" id="PTHR40626">
    <property type="entry name" value="MIP31509P"/>
    <property type="match status" value="1"/>
</dbReference>
<dbReference type="GO" id="GO:0000981">
    <property type="term" value="F:DNA-binding transcription factor activity, RNA polymerase II-specific"/>
    <property type="evidence" value="ECO:0007669"/>
    <property type="project" value="InterPro"/>
</dbReference>
<dbReference type="GO" id="GO:0006351">
    <property type="term" value="P:DNA-templated transcription"/>
    <property type="evidence" value="ECO:0007669"/>
    <property type="project" value="InterPro"/>
</dbReference>
<dbReference type="Proteomes" id="UP000078343">
    <property type="component" value="Unassembled WGS sequence"/>
</dbReference>
<dbReference type="GO" id="GO:0005634">
    <property type="term" value="C:nucleus"/>
    <property type="evidence" value="ECO:0007669"/>
    <property type="project" value="UniProtKB-SubCell"/>
</dbReference>
<evidence type="ECO:0000313" key="10">
    <source>
        <dbReference type="Proteomes" id="UP000078343"/>
    </source>
</evidence>
<evidence type="ECO:0000256" key="3">
    <source>
        <dbReference type="ARBA" id="ARBA00022737"/>
    </source>
</evidence>
<dbReference type="Pfam" id="PF04082">
    <property type="entry name" value="Fungal_trans"/>
    <property type="match status" value="1"/>
</dbReference>
<gene>
    <name evidence="9" type="ORF">AYL99_07488</name>
</gene>
<evidence type="ECO:0000256" key="1">
    <source>
        <dbReference type="ARBA" id="ARBA00004123"/>
    </source>
</evidence>
<keyword evidence="4" id="KW-0863">Zinc-finger</keyword>
<evidence type="ECO:0000256" key="2">
    <source>
        <dbReference type="ARBA" id="ARBA00022723"/>
    </source>
</evidence>
<comment type="caution">
    <text evidence="9">The sequence shown here is derived from an EMBL/GenBank/DDBJ whole genome shotgun (WGS) entry which is preliminary data.</text>
</comment>
<dbReference type="PANTHER" id="PTHR40626:SF11">
    <property type="entry name" value="ZINC FINGER PROTEIN YPR022C"/>
    <property type="match status" value="1"/>
</dbReference>
<dbReference type="InterPro" id="IPR051059">
    <property type="entry name" value="VerF-like"/>
</dbReference>
<name>A0A178ZF62_9EURO</name>
<feature type="region of interest" description="Disordered" evidence="7">
    <location>
        <begin position="70"/>
        <end position="90"/>
    </location>
</feature>
<dbReference type="InterPro" id="IPR007219">
    <property type="entry name" value="XnlR_reg_dom"/>
</dbReference>